<dbReference type="EMBL" id="PHFL01000073">
    <property type="protein sequence ID" value="RFM22856.1"/>
    <property type="molecule type" value="Genomic_DNA"/>
</dbReference>
<sequence>MEQIEFWRNKLQGARLYDGCAKDSFSRICAALEANSGTSFSAACAGSLRQSGGRLFAHEKTTGEGLQHGHYEQTTQRSSGKTVVVAQDTTELNYTTHRAKTGLGHIGSVKSLRGVLVHTALAVGRDGVPLGVIGQKGWVRQDADFAKTARRRQMPLEAKERYKWIAGWRWAERLSEQATQVIVVADREGDVYEYLSAPRRANVSLIVRAAQARRTTAGASAETEQHRAPTQDLWRG</sequence>
<dbReference type="InterPro" id="IPR012337">
    <property type="entry name" value="RNaseH-like_sf"/>
</dbReference>
<evidence type="ECO:0000256" key="1">
    <source>
        <dbReference type="SAM" id="MobiDB-lite"/>
    </source>
</evidence>
<accession>A0A395LVX1</accession>
<dbReference type="AlphaFoldDB" id="A0A395LVX1"/>
<dbReference type="SUPFAM" id="SSF53098">
    <property type="entry name" value="Ribonuclease H-like"/>
    <property type="match status" value="1"/>
</dbReference>
<dbReference type="Gene3D" id="3.90.350.10">
    <property type="entry name" value="Transposase Inhibitor Protein From Tn5, Chain A, domain 1"/>
    <property type="match status" value="1"/>
</dbReference>
<protein>
    <recommendedName>
        <fullName evidence="4">Transposase IS701-like DDE domain-containing protein</fullName>
    </recommendedName>
</protein>
<reference evidence="2 3" key="1">
    <citation type="journal article" date="2011" name="ISME J.">
        <title>Community ecology of hot spring cyanobacterial mats: predominant populations and their functional potential.</title>
        <authorList>
            <person name="Klatt C.G."/>
            <person name="Wood J.M."/>
            <person name="Rusch D.B."/>
            <person name="Bateson M.M."/>
            <person name="Hamamura N."/>
            <person name="Heidelberg J.F."/>
            <person name="Grossman A.R."/>
            <person name="Bhaya D."/>
            <person name="Cohan F.M."/>
            <person name="Kuhl M."/>
            <person name="Bryant D.A."/>
            <person name="Ward D.M."/>
        </authorList>
    </citation>
    <scope>NUCLEOTIDE SEQUENCE [LARGE SCALE GENOMIC DNA]</scope>
    <source>
        <strain evidence="2">OS</strain>
    </source>
</reference>
<dbReference type="PANTHER" id="PTHR37319">
    <property type="entry name" value="TRANSPOSASE"/>
    <property type="match status" value="1"/>
</dbReference>
<feature type="region of interest" description="Disordered" evidence="1">
    <location>
        <begin position="216"/>
        <end position="236"/>
    </location>
</feature>
<name>A0A395LVX1_9BACT</name>
<dbReference type="InterPro" id="IPR047768">
    <property type="entry name" value="Tn5p-like"/>
</dbReference>
<dbReference type="PANTHER" id="PTHR37319:SF1">
    <property type="entry name" value="TRANSPOSASE TN5 DIMERISATION DOMAIN-CONTAINING PROTEIN"/>
    <property type="match status" value="1"/>
</dbReference>
<evidence type="ECO:0008006" key="4">
    <source>
        <dbReference type="Google" id="ProtNLM"/>
    </source>
</evidence>
<feature type="compositionally biased region" description="Basic and acidic residues" evidence="1">
    <location>
        <begin position="223"/>
        <end position="236"/>
    </location>
</feature>
<evidence type="ECO:0000313" key="3">
    <source>
        <dbReference type="Proteomes" id="UP000266389"/>
    </source>
</evidence>
<evidence type="ECO:0000313" key="2">
    <source>
        <dbReference type="EMBL" id="RFM22856.1"/>
    </source>
</evidence>
<comment type="caution">
    <text evidence="2">The sequence shown here is derived from an EMBL/GenBank/DDBJ whole genome shotgun (WGS) entry which is preliminary data.</text>
</comment>
<proteinExistence type="predicted"/>
<dbReference type="Proteomes" id="UP000266389">
    <property type="component" value="Unassembled WGS sequence"/>
</dbReference>
<organism evidence="2 3">
    <name type="scientific">Candidatus Thermochlorobacter aerophilus</name>
    <dbReference type="NCBI Taxonomy" id="1868324"/>
    <lineage>
        <taxon>Bacteria</taxon>
        <taxon>Pseudomonadati</taxon>
        <taxon>Chlorobiota</taxon>
        <taxon>Chlorobiia</taxon>
        <taxon>Chlorobiales</taxon>
        <taxon>Candidatus Thermochlorobacteriaceae</taxon>
        <taxon>Candidatus Thermochlorobacter</taxon>
    </lineage>
</organism>
<gene>
    <name evidence="2" type="ORF">D0433_14210</name>
</gene>